<organism evidence="2 3">
    <name type="scientific">Centaurea solstitialis</name>
    <name type="common">yellow star-thistle</name>
    <dbReference type="NCBI Taxonomy" id="347529"/>
    <lineage>
        <taxon>Eukaryota</taxon>
        <taxon>Viridiplantae</taxon>
        <taxon>Streptophyta</taxon>
        <taxon>Embryophyta</taxon>
        <taxon>Tracheophyta</taxon>
        <taxon>Spermatophyta</taxon>
        <taxon>Magnoliopsida</taxon>
        <taxon>eudicotyledons</taxon>
        <taxon>Gunneridae</taxon>
        <taxon>Pentapetalae</taxon>
        <taxon>asterids</taxon>
        <taxon>campanulids</taxon>
        <taxon>Asterales</taxon>
        <taxon>Asteraceae</taxon>
        <taxon>Carduoideae</taxon>
        <taxon>Cardueae</taxon>
        <taxon>Centaureinae</taxon>
        <taxon>Centaurea</taxon>
    </lineage>
</organism>
<evidence type="ECO:0000259" key="1">
    <source>
        <dbReference type="Pfam" id="PF03732"/>
    </source>
</evidence>
<evidence type="ECO:0000313" key="3">
    <source>
        <dbReference type="Proteomes" id="UP001172457"/>
    </source>
</evidence>
<reference evidence="2" key="1">
    <citation type="submission" date="2023-03" db="EMBL/GenBank/DDBJ databases">
        <title>Chromosome-scale reference genome and RAD-based genetic map of yellow starthistle (Centaurea solstitialis) reveal putative structural variation and QTLs associated with invader traits.</title>
        <authorList>
            <person name="Reatini B."/>
            <person name="Cang F.A."/>
            <person name="Jiang Q."/>
            <person name="Mckibben M.T.W."/>
            <person name="Barker M.S."/>
            <person name="Rieseberg L.H."/>
            <person name="Dlugosch K.M."/>
        </authorList>
    </citation>
    <scope>NUCLEOTIDE SEQUENCE</scope>
    <source>
        <strain evidence="2">CAN-66</strain>
        <tissue evidence="2">Leaf</tissue>
    </source>
</reference>
<dbReference type="EMBL" id="JARYMX010000006">
    <property type="protein sequence ID" value="KAJ9544886.1"/>
    <property type="molecule type" value="Genomic_DNA"/>
</dbReference>
<dbReference type="AlphaFoldDB" id="A0AA38SY44"/>
<dbReference type="PANTHER" id="PTHR33223:SF6">
    <property type="entry name" value="CCHC-TYPE DOMAIN-CONTAINING PROTEIN"/>
    <property type="match status" value="1"/>
</dbReference>
<feature type="domain" description="Retrotransposon gag" evidence="1">
    <location>
        <begin position="149"/>
        <end position="216"/>
    </location>
</feature>
<proteinExistence type="predicted"/>
<comment type="caution">
    <text evidence="2">The sequence shown here is derived from an EMBL/GenBank/DDBJ whole genome shotgun (WGS) entry which is preliminary data.</text>
</comment>
<dbReference type="InterPro" id="IPR005162">
    <property type="entry name" value="Retrotrans_gag_dom"/>
</dbReference>
<protein>
    <recommendedName>
        <fullName evidence="1">Retrotransposon gag domain-containing protein</fullName>
    </recommendedName>
</protein>
<accession>A0AA38SY44</accession>
<dbReference type="Proteomes" id="UP001172457">
    <property type="component" value="Chromosome 6"/>
</dbReference>
<dbReference type="PANTHER" id="PTHR33223">
    <property type="entry name" value="CCHC-TYPE DOMAIN-CONTAINING PROTEIN"/>
    <property type="match status" value="1"/>
</dbReference>
<gene>
    <name evidence="2" type="ORF">OSB04_024593</name>
</gene>
<name>A0AA38SY44_9ASTR</name>
<evidence type="ECO:0000313" key="2">
    <source>
        <dbReference type="EMBL" id="KAJ9544886.1"/>
    </source>
</evidence>
<sequence length="217" mass="25223">MTLDGRFQNLPKKENYGWFKCLAPQDCRLAITKRAPNGLLNTDLLITSLHNLTVPVVDTIPGLSYTILLTIRMANDQPMWGKRSKMQFTSRSAIKKIDDKMVEINKRLIKMIGTISFDGEPSGNPYQHLEAFEDIFDLFNTKEDEVKHRIFSFTLTNKAKDWFKRLTPGSIKVWDDLKSAFLSRYFPISKVNKIKAEIRNFKQGKDNLVKAWERYKD</sequence>
<dbReference type="Pfam" id="PF03732">
    <property type="entry name" value="Retrotrans_gag"/>
    <property type="match status" value="1"/>
</dbReference>
<keyword evidence="3" id="KW-1185">Reference proteome</keyword>